<dbReference type="InterPro" id="IPR000095">
    <property type="entry name" value="CRIB_dom"/>
</dbReference>
<organism evidence="3 4">
    <name type="scientific">Parascedosporium putredinis</name>
    <dbReference type="NCBI Taxonomy" id="1442378"/>
    <lineage>
        <taxon>Eukaryota</taxon>
        <taxon>Fungi</taxon>
        <taxon>Dikarya</taxon>
        <taxon>Ascomycota</taxon>
        <taxon>Pezizomycotina</taxon>
        <taxon>Sordariomycetes</taxon>
        <taxon>Hypocreomycetidae</taxon>
        <taxon>Microascales</taxon>
        <taxon>Microascaceae</taxon>
        <taxon>Parascedosporium</taxon>
    </lineage>
</organism>
<feature type="compositionally biased region" description="Basic and acidic residues" evidence="1">
    <location>
        <begin position="646"/>
        <end position="656"/>
    </location>
</feature>
<feature type="compositionally biased region" description="Low complexity" evidence="1">
    <location>
        <begin position="487"/>
        <end position="496"/>
    </location>
</feature>
<gene>
    <name evidence="3" type="ORF">PPNO1_LOCUS1237</name>
</gene>
<comment type="caution">
    <text evidence="3">The sequence shown here is derived from an EMBL/GenBank/DDBJ whole genome shotgun (WGS) entry which is preliminary data.</text>
</comment>
<accession>A0A9P1M8B0</accession>
<feature type="region of interest" description="Disordered" evidence="1">
    <location>
        <begin position="633"/>
        <end position="656"/>
    </location>
</feature>
<feature type="compositionally biased region" description="Pro residues" evidence="1">
    <location>
        <begin position="347"/>
        <end position="356"/>
    </location>
</feature>
<sequence>MWVAAAPLPYYSAYKDTKEKVKAKKKAEKEAAKDAKEGLSLSRTSDTLASGAEASRPTTSAAPTSSTGIPLPTLPNLSADLFEPAIEGPPSPRRLRALSNKVKQASSADNKHRSHHPSFSTSSALHHPHNAERPAWDQVIENISLSRRSSGRSTTSSMPSRERPDSVQILGKAIFTRKNRLRRESSANSSSGSSLYSAEMQMDGPGGYGNKEPLIPALFSRSRKAAKSDPYGDSVMAHPPSSGKPLISGPYNFQHVTHTRRDHLPTLQRASRMELVAEFSTLKSMPHPTDIPSEGSYMTNAHFAETETHTRPFGDRPSLRTRHTAPNAGPRRLVKASKSQENLRAIPPRPPRPPRSPIIESQESQYQAPPIPPPRLSSRQSIRYGGYDMAEVAAVERPLTSGGGYSQPEHFHFAQEMHGSYAPSHGYYPEPMGYEEPLPQSHYLHAVTTHDDEAWPLTPPVPLPPTPQTLTEVPEEEEPRVPKKSRSSVLSTSSSLRRSRSVPQMRHLVDEHEPRTSHRRPPSSGSDTLGRFDLFAAQRALRAASREEEVPDAFGRNWEDDIDFCYEHELEADCYYEWSQGSMMGGLDDEGGPTPMRLETFQSEQSFNSGSTPDATSGAHPDRAGRARNVQLFAPRNDSGLQLQRPRADSRASSFKESHGFHLSPSLLIPTDYRQQMMMCEADMYDNDGAIYIGGYSAFNDKISPAHPPSTVDRVSTSTIGTDSTGRSGSTTDEPHKSMASASTSFTRFTAEHAGNWSPKSEAPPNECSFVEQFVPGPVPAAQSSMDFETADLAQAPKLKSRLDIGRPRAKTTSLTTPLPSGANSPSFPARTR</sequence>
<feature type="region of interest" description="Disordered" evidence="1">
    <location>
        <begin position="705"/>
        <end position="742"/>
    </location>
</feature>
<evidence type="ECO:0000313" key="3">
    <source>
        <dbReference type="EMBL" id="CAI4211452.1"/>
    </source>
</evidence>
<feature type="region of interest" description="Disordered" evidence="1">
    <location>
        <begin position="453"/>
        <end position="530"/>
    </location>
</feature>
<feature type="region of interest" description="Disordered" evidence="1">
    <location>
        <begin position="19"/>
        <end position="252"/>
    </location>
</feature>
<feature type="compositionally biased region" description="Basic and acidic residues" evidence="1">
    <location>
        <begin position="507"/>
        <end position="516"/>
    </location>
</feature>
<feature type="compositionally biased region" description="Low complexity" evidence="1">
    <location>
        <begin position="144"/>
        <end position="159"/>
    </location>
</feature>
<feature type="compositionally biased region" description="Low complexity" evidence="1">
    <location>
        <begin position="186"/>
        <end position="197"/>
    </location>
</feature>
<feature type="domain" description="CRIB" evidence="2">
    <location>
        <begin position="247"/>
        <end position="260"/>
    </location>
</feature>
<dbReference type="EMBL" id="CALLCH030000002">
    <property type="protein sequence ID" value="CAI4211452.1"/>
    <property type="molecule type" value="Genomic_DNA"/>
</dbReference>
<protein>
    <recommendedName>
        <fullName evidence="2">CRIB domain-containing protein</fullName>
    </recommendedName>
</protein>
<feature type="compositionally biased region" description="Basic and acidic residues" evidence="1">
    <location>
        <begin position="27"/>
        <end position="37"/>
    </location>
</feature>
<name>A0A9P1M8B0_9PEZI</name>
<feature type="compositionally biased region" description="Polar residues" evidence="1">
    <location>
        <begin position="811"/>
        <end position="827"/>
    </location>
</feature>
<evidence type="ECO:0000256" key="1">
    <source>
        <dbReference type="SAM" id="MobiDB-lite"/>
    </source>
</evidence>
<feature type="compositionally biased region" description="Low complexity" evidence="1">
    <location>
        <begin position="716"/>
        <end position="732"/>
    </location>
</feature>
<feature type="compositionally biased region" description="Pro residues" evidence="1">
    <location>
        <begin position="457"/>
        <end position="467"/>
    </location>
</feature>
<evidence type="ECO:0000313" key="4">
    <source>
        <dbReference type="Proteomes" id="UP000838763"/>
    </source>
</evidence>
<dbReference type="AlphaFoldDB" id="A0A9P1M8B0"/>
<reference evidence="3" key="1">
    <citation type="submission" date="2022-11" db="EMBL/GenBank/DDBJ databases">
        <authorList>
            <person name="Scott C."/>
            <person name="Bruce N."/>
        </authorList>
    </citation>
    <scope>NUCLEOTIDE SEQUENCE</scope>
</reference>
<feature type="compositionally biased region" description="Polar residues" evidence="1">
    <location>
        <begin position="604"/>
        <end position="615"/>
    </location>
</feature>
<keyword evidence="4" id="KW-1185">Reference proteome</keyword>
<feature type="region of interest" description="Disordered" evidence="1">
    <location>
        <begin position="604"/>
        <end position="623"/>
    </location>
</feature>
<dbReference type="Proteomes" id="UP000838763">
    <property type="component" value="Unassembled WGS sequence"/>
</dbReference>
<proteinExistence type="predicted"/>
<evidence type="ECO:0000259" key="2">
    <source>
        <dbReference type="PROSITE" id="PS50108"/>
    </source>
</evidence>
<feature type="compositionally biased region" description="Basic and acidic residues" evidence="1">
    <location>
        <begin position="307"/>
        <end position="318"/>
    </location>
</feature>
<dbReference type="PROSITE" id="PS50108">
    <property type="entry name" value="CRIB"/>
    <property type="match status" value="1"/>
</dbReference>
<feature type="region of interest" description="Disordered" evidence="1">
    <location>
        <begin position="797"/>
        <end position="833"/>
    </location>
</feature>
<feature type="region of interest" description="Disordered" evidence="1">
    <location>
        <begin position="307"/>
        <end position="380"/>
    </location>
</feature>
<dbReference type="OrthoDB" id="5237293at2759"/>
<feature type="compositionally biased region" description="Low complexity" evidence="1">
    <location>
        <begin position="52"/>
        <end position="67"/>
    </location>
</feature>